<gene>
    <name evidence="1" type="ORF">SPELUC_LOCUS7110</name>
</gene>
<protein>
    <submittedName>
        <fullName evidence="1">16170_t:CDS:1</fullName>
    </submittedName>
</protein>
<name>A0ACA9MRN3_9GLOM</name>
<feature type="non-terminal residue" evidence="1">
    <location>
        <position position="1"/>
    </location>
</feature>
<reference evidence="1" key="1">
    <citation type="submission" date="2021-06" db="EMBL/GenBank/DDBJ databases">
        <authorList>
            <person name="Kallberg Y."/>
            <person name="Tangrot J."/>
            <person name="Rosling A."/>
        </authorList>
    </citation>
    <scope>NUCLEOTIDE SEQUENCE</scope>
    <source>
        <strain evidence="1">28 12/20/2015</strain>
    </source>
</reference>
<accession>A0ACA9MRN3</accession>
<dbReference type="Proteomes" id="UP000789366">
    <property type="component" value="Unassembled WGS sequence"/>
</dbReference>
<sequence>ARRLITQKFSHIINVLYIAHRLNLICKDIMKESFSKRILSQAKLVAQFFKSSHIANSALENKIQINNIIGGGIKRYVATLNSRYMKTNHYIFKKILENDPDIISSNEVYTILNRGSFYDDLYFMTTILRPIKESIVQLESHGFKKGQYKKIVNYADVYDHLSTLAAKLLAITSHSASCERVFSTLGWIYRKKRTRLAFEKVKALAKIHRYYTTHAKEEISYINCELILEDVLAVTNEIEDFDLNHEAFGEKDQTDNVKLGSENIVEKEPNYDYNVDSLVDELFA</sequence>
<proteinExistence type="predicted"/>
<evidence type="ECO:0000313" key="2">
    <source>
        <dbReference type="Proteomes" id="UP000789366"/>
    </source>
</evidence>
<comment type="caution">
    <text evidence="1">The sequence shown here is derived from an EMBL/GenBank/DDBJ whole genome shotgun (WGS) entry which is preliminary data.</text>
</comment>
<keyword evidence="2" id="KW-1185">Reference proteome</keyword>
<evidence type="ECO:0000313" key="1">
    <source>
        <dbReference type="EMBL" id="CAG8600842.1"/>
    </source>
</evidence>
<organism evidence="1 2">
    <name type="scientific">Cetraspora pellucida</name>
    <dbReference type="NCBI Taxonomy" id="1433469"/>
    <lineage>
        <taxon>Eukaryota</taxon>
        <taxon>Fungi</taxon>
        <taxon>Fungi incertae sedis</taxon>
        <taxon>Mucoromycota</taxon>
        <taxon>Glomeromycotina</taxon>
        <taxon>Glomeromycetes</taxon>
        <taxon>Diversisporales</taxon>
        <taxon>Gigasporaceae</taxon>
        <taxon>Cetraspora</taxon>
    </lineage>
</organism>
<dbReference type="EMBL" id="CAJVPW010009085">
    <property type="protein sequence ID" value="CAG8600842.1"/>
    <property type="molecule type" value="Genomic_DNA"/>
</dbReference>